<feature type="region of interest" description="Disordered" evidence="1">
    <location>
        <begin position="22"/>
        <end position="42"/>
    </location>
</feature>
<dbReference type="RefSeq" id="WP_113945040.1">
    <property type="nucleotide sequence ID" value="NZ_JBHEEG010000006.1"/>
</dbReference>
<dbReference type="SUPFAM" id="SSF55729">
    <property type="entry name" value="Acyl-CoA N-acyltransferases (Nat)"/>
    <property type="match status" value="1"/>
</dbReference>
<dbReference type="Proteomes" id="UP000252893">
    <property type="component" value="Unassembled WGS sequence"/>
</dbReference>
<dbReference type="OrthoDB" id="9815099at2"/>
<dbReference type="InterPro" id="IPR000182">
    <property type="entry name" value="GNAT_dom"/>
</dbReference>
<keyword evidence="3" id="KW-0808">Transferase</keyword>
<evidence type="ECO:0000313" key="3">
    <source>
        <dbReference type="EMBL" id="RBO93300.1"/>
    </source>
</evidence>
<protein>
    <submittedName>
        <fullName evidence="3">Putative N-acetyltransferase YhbS</fullName>
    </submittedName>
</protein>
<evidence type="ECO:0000259" key="2">
    <source>
        <dbReference type="PROSITE" id="PS51186"/>
    </source>
</evidence>
<evidence type="ECO:0000313" key="4">
    <source>
        <dbReference type="Proteomes" id="UP000252893"/>
    </source>
</evidence>
<dbReference type="PROSITE" id="PS51186">
    <property type="entry name" value="GNAT"/>
    <property type="match status" value="1"/>
</dbReference>
<name>A0A366DT95_9HYPH</name>
<comment type="caution">
    <text evidence="3">The sequence shown here is derived from an EMBL/GenBank/DDBJ whole genome shotgun (WGS) entry which is preliminary data.</text>
</comment>
<evidence type="ECO:0000256" key="1">
    <source>
        <dbReference type="SAM" id="MobiDB-lite"/>
    </source>
</evidence>
<gene>
    <name evidence="3" type="ORF">DFR47_10512</name>
</gene>
<dbReference type="AlphaFoldDB" id="A0A366DT95"/>
<feature type="compositionally biased region" description="Polar residues" evidence="1">
    <location>
        <begin position="22"/>
        <end position="32"/>
    </location>
</feature>
<sequence length="211" mass="22207">MSASSVAAGTTAELSVTQTHTLAHNPTHNPASFSIAHETPADSSAREALLDRVMGEGRKRKSSEKLRRKRVPAFGAALVARDDNGAMIGTVRLWHISAGKKAGGEDVPALLLGPLAVEDAYAGRGVGSGLMRQAIRNAQALGHKAILLVGDPDYYSRFGFVAAKTSALAMPGPVERHRFLALELEENYLDGASGVLTATGKLITERQALAV</sequence>
<dbReference type="GO" id="GO:0016747">
    <property type="term" value="F:acyltransferase activity, transferring groups other than amino-acyl groups"/>
    <property type="evidence" value="ECO:0007669"/>
    <property type="project" value="InterPro"/>
</dbReference>
<reference evidence="3 4" key="1">
    <citation type="submission" date="2018-06" db="EMBL/GenBank/DDBJ databases">
        <title>Genomic Encyclopedia of Type Strains, Phase IV (KMG-IV): sequencing the most valuable type-strain genomes for metagenomic binning, comparative biology and taxonomic classification.</title>
        <authorList>
            <person name="Goeker M."/>
        </authorList>
    </citation>
    <scope>NUCLEOTIDE SEQUENCE [LARGE SCALE GENOMIC DNA]</scope>
    <source>
        <strain evidence="3 4">DSM 25619</strain>
    </source>
</reference>
<dbReference type="Gene3D" id="3.40.630.30">
    <property type="match status" value="1"/>
</dbReference>
<dbReference type="InterPro" id="IPR016181">
    <property type="entry name" value="Acyl_CoA_acyltransferase"/>
</dbReference>
<keyword evidence="4" id="KW-1185">Reference proteome</keyword>
<dbReference type="CDD" id="cd04301">
    <property type="entry name" value="NAT_SF"/>
    <property type="match status" value="1"/>
</dbReference>
<dbReference type="Pfam" id="PF13508">
    <property type="entry name" value="Acetyltransf_7"/>
    <property type="match status" value="1"/>
</dbReference>
<dbReference type="EMBL" id="QNRH01000005">
    <property type="protein sequence ID" value="RBO93300.1"/>
    <property type="molecule type" value="Genomic_DNA"/>
</dbReference>
<accession>A0A366DT95</accession>
<feature type="domain" description="N-acetyltransferase" evidence="2">
    <location>
        <begin position="33"/>
        <end position="185"/>
    </location>
</feature>
<proteinExistence type="predicted"/>
<organism evidence="3 4">
    <name type="scientific">Pseudochrobactrum asaccharolyticum</name>
    <dbReference type="NCBI Taxonomy" id="354351"/>
    <lineage>
        <taxon>Bacteria</taxon>
        <taxon>Pseudomonadati</taxon>
        <taxon>Pseudomonadota</taxon>
        <taxon>Alphaproteobacteria</taxon>
        <taxon>Hyphomicrobiales</taxon>
        <taxon>Brucellaceae</taxon>
        <taxon>Pseudochrobactrum</taxon>
    </lineage>
</organism>